<reference evidence="11 12" key="1">
    <citation type="submission" date="2016-11" db="EMBL/GenBank/DDBJ databases">
        <authorList>
            <person name="Manzoor S."/>
        </authorList>
    </citation>
    <scope>NUCLEOTIDE SEQUENCE [LARGE SCALE GENOMIC DNA]</scope>
    <source>
        <strain evidence="11">Clostridium ultunense strain Esp</strain>
    </source>
</reference>
<dbReference type="Gene3D" id="1.10.8.60">
    <property type="match status" value="1"/>
</dbReference>
<evidence type="ECO:0000256" key="4">
    <source>
        <dbReference type="ARBA" id="ARBA00023015"/>
    </source>
</evidence>
<dbReference type="Pfam" id="PF18024">
    <property type="entry name" value="HTH_50"/>
    <property type="match status" value="1"/>
</dbReference>
<gene>
    <name evidence="11" type="ORF">CUESP1_0567</name>
</gene>
<evidence type="ECO:0000259" key="10">
    <source>
        <dbReference type="PROSITE" id="PS50113"/>
    </source>
</evidence>
<dbReference type="SMART" id="SM00382">
    <property type="entry name" value="AAA"/>
    <property type="match status" value="1"/>
</dbReference>
<evidence type="ECO:0000256" key="7">
    <source>
        <dbReference type="ARBA" id="ARBA00029500"/>
    </source>
</evidence>
<dbReference type="FunFam" id="3.40.50.300:FF:000006">
    <property type="entry name" value="DNA-binding transcriptional regulator NtrC"/>
    <property type="match status" value="1"/>
</dbReference>
<accession>A0A1M4PKI9</accession>
<dbReference type="InterPro" id="IPR035965">
    <property type="entry name" value="PAS-like_dom_sf"/>
</dbReference>
<evidence type="ECO:0000256" key="2">
    <source>
        <dbReference type="ARBA" id="ARBA00022797"/>
    </source>
</evidence>
<dbReference type="PROSITE" id="PS00688">
    <property type="entry name" value="SIGMA54_INTERACT_3"/>
    <property type="match status" value="1"/>
</dbReference>
<dbReference type="Gene3D" id="1.10.10.60">
    <property type="entry name" value="Homeodomain-like"/>
    <property type="match status" value="1"/>
</dbReference>
<evidence type="ECO:0000313" key="11">
    <source>
        <dbReference type="EMBL" id="SHD75952.1"/>
    </source>
</evidence>
<dbReference type="SMART" id="SM00091">
    <property type="entry name" value="PAS"/>
    <property type="match status" value="1"/>
</dbReference>
<name>A0A1M4PKI9_9FIRM</name>
<dbReference type="InterPro" id="IPR000700">
    <property type="entry name" value="PAS-assoc_C"/>
</dbReference>
<dbReference type="Pfam" id="PF00158">
    <property type="entry name" value="Sigma54_activat"/>
    <property type="match status" value="1"/>
</dbReference>
<feature type="domain" description="Sigma-54 factor interaction" evidence="8">
    <location>
        <begin position="169"/>
        <end position="398"/>
    </location>
</feature>
<dbReference type="PROSITE" id="PS50113">
    <property type="entry name" value="PAC"/>
    <property type="match status" value="1"/>
</dbReference>
<dbReference type="CDD" id="cd00009">
    <property type="entry name" value="AAA"/>
    <property type="match status" value="1"/>
</dbReference>
<evidence type="ECO:0000313" key="12">
    <source>
        <dbReference type="Proteomes" id="UP000245423"/>
    </source>
</evidence>
<dbReference type="InterPro" id="IPR025662">
    <property type="entry name" value="Sigma_54_int_dom_ATP-bd_1"/>
</dbReference>
<dbReference type="OrthoDB" id="5411866at2"/>
<evidence type="ECO:0000256" key="6">
    <source>
        <dbReference type="ARBA" id="ARBA00023163"/>
    </source>
</evidence>
<keyword evidence="2" id="KW-0058">Aromatic hydrocarbons catabolism</keyword>
<dbReference type="InterPro" id="IPR030828">
    <property type="entry name" value="HTH_TyrR"/>
</dbReference>
<dbReference type="SUPFAM" id="SSF55785">
    <property type="entry name" value="PYP-like sensor domain (PAS domain)"/>
    <property type="match status" value="1"/>
</dbReference>
<sequence>MENENIFESETQKIKYSDSRPSYHLGGTIEEILNYMHDGVYITDNNGITLFVNESYTKMSGIRKDDVIGKHMSELIKKGLFLESASLEVLKKKRSVSIIDCFKNGKKCLATSSPVFDRSGQIVMVVTNLRDMTELLDLKNRLEWSEVLNEKYFLELKELRKDQENKYNIIGNSRSMIKIYEIIDRIAEVDATILILGETGVGKEVVAREIHKNSLRKDGPFIKVNCASIPENLFESELFGYAKGAFTGAASKGKPGLFELADNGTILLDEIGELSLNAQSKLLRVLQEKQIIRVGGTELRKIDVRIIAATNQNLEEQIKKGNFREDLYYRLNVIPIEIPPLRERKEDIPLLSIHFLDLYNSKYNMNKKLSDSALELLKWYSWPGNVRQLKNLIERLVLISPHDTISDDYILNIAGKEDIDELYNLGQKGLTLDEAVSIVEKQLIYKALKKHGTTRKAAKVLGVSQPTIVRKTNKYGINLDKYK</sequence>
<keyword evidence="3" id="KW-0067">ATP-binding</keyword>
<evidence type="ECO:0000259" key="8">
    <source>
        <dbReference type="PROSITE" id="PS50045"/>
    </source>
</evidence>
<keyword evidence="1" id="KW-0547">Nucleotide-binding</keyword>
<dbReference type="Gene3D" id="3.30.450.20">
    <property type="entry name" value="PAS domain"/>
    <property type="match status" value="1"/>
</dbReference>
<dbReference type="NCBIfam" id="TIGR00229">
    <property type="entry name" value="sensory_box"/>
    <property type="match status" value="1"/>
</dbReference>
<dbReference type="PROSITE" id="PS50045">
    <property type="entry name" value="SIGMA54_INTERACT_4"/>
    <property type="match status" value="1"/>
</dbReference>
<feature type="domain" description="PAS" evidence="9">
    <location>
        <begin position="29"/>
        <end position="76"/>
    </location>
</feature>
<dbReference type="GO" id="GO:0003677">
    <property type="term" value="F:DNA binding"/>
    <property type="evidence" value="ECO:0007669"/>
    <property type="project" value="UniProtKB-KW"/>
</dbReference>
<dbReference type="Pfam" id="PF00989">
    <property type="entry name" value="PAS"/>
    <property type="match status" value="1"/>
</dbReference>
<keyword evidence="5" id="KW-0238">DNA-binding</keyword>
<dbReference type="GO" id="GO:0005524">
    <property type="term" value="F:ATP binding"/>
    <property type="evidence" value="ECO:0007669"/>
    <property type="project" value="UniProtKB-KW"/>
</dbReference>
<dbReference type="PANTHER" id="PTHR32071">
    <property type="entry name" value="TRANSCRIPTIONAL REGULATORY PROTEIN"/>
    <property type="match status" value="1"/>
</dbReference>
<dbReference type="PROSITE" id="PS00676">
    <property type="entry name" value="SIGMA54_INTERACT_2"/>
    <property type="match status" value="1"/>
</dbReference>
<dbReference type="InterPro" id="IPR013767">
    <property type="entry name" value="PAS_fold"/>
</dbReference>
<keyword evidence="4" id="KW-0805">Transcription regulation</keyword>
<evidence type="ECO:0000256" key="3">
    <source>
        <dbReference type="ARBA" id="ARBA00022840"/>
    </source>
</evidence>
<dbReference type="PROSITE" id="PS50112">
    <property type="entry name" value="PAS"/>
    <property type="match status" value="1"/>
</dbReference>
<dbReference type="InterPro" id="IPR002078">
    <property type="entry name" value="Sigma_54_int"/>
</dbReference>
<keyword evidence="12" id="KW-1185">Reference proteome</keyword>
<dbReference type="AlphaFoldDB" id="A0A1M4PKI9"/>
<evidence type="ECO:0000256" key="1">
    <source>
        <dbReference type="ARBA" id="ARBA00022741"/>
    </source>
</evidence>
<keyword evidence="6" id="KW-0804">Transcription</keyword>
<proteinExistence type="predicted"/>
<organism evidence="11 12">
    <name type="scientific">[Clostridium] ultunense Esp</name>
    <dbReference type="NCBI Taxonomy" id="1288971"/>
    <lineage>
        <taxon>Bacteria</taxon>
        <taxon>Bacillati</taxon>
        <taxon>Bacillota</taxon>
        <taxon>Tissierellia</taxon>
        <taxon>Tissierellales</taxon>
        <taxon>Tepidimicrobiaceae</taxon>
        <taxon>Schnuerera</taxon>
    </lineage>
</organism>
<dbReference type="Proteomes" id="UP000245423">
    <property type="component" value="Chromosome 1"/>
</dbReference>
<dbReference type="PANTHER" id="PTHR32071:SF57">
    <property type="entry name" value="C4-DICARBOXYLATE TRANSPORT TRANSCRIPTIONAL REGULATORY PROTEIN DCTD"/>
    <property type="match status" value="1"/>
</dbReference>
<dbReference type="InterPro" id="IPR027417">
    <property type="entry name" value="P-loop_NTPase"/>
</dbReference>
<dbReference type="SUPFAM" id="SSF46689">
    <property type="entry name" value="Homeodomain-like"/>
    <property type="match status" value="1"/>
</dbReference>
<dbReference type="RefSeq" id="WP_109840445.1">
    <property type="nucleotide sequence ID" value="NZ_LT669839.1"/>
</dbReference>
<evidence type="ECO:0000256" key="5">
    <source>
        <dbReference type="ARBA" id="ARBA00023125"/>
    </source>
</evidence>
<feature type="domain" description="PAC" evidence="10">
    <location>
        <begin position="92"/>
        <end position="144"/>
    </location>
</feature>
<dbReference type="GO" id="GO:0006355">
    <property type="term" value="P:regulation of DNA-templated transcription"/>
    <property type="evidence" value="ECO:0007669"/>
    <property type="project" value="InterPro"/>
</dbReference>
<dbReference type="Pfam" id="PF25601">
    <property type="entry name" value="AAA_lid_14"/>
    <property type="match status" value="1"/>
</dbReference>
<dbReference type="InterPro" id="IPR003593">
    <property type="entry name" value="AAA+_ATPase"/>
</dbReference>
<dbReference type="Gene3D" id="3.40.50.300">
    <property type="entry name" value="P-loop containing nucleotide triphosphate hydrolases"/>
    <property type="match status" value="1"/>
</dbReference>
<evidence type="ECO:0000259" key="9">
    <source>
        <dbReference type="PROSITE" id="PS50112"/>
    </source>
</evidence>
<dbReference type="InterPro" id="IPR025943">
    <property type="entry name" value="Sigma_54_int_dom_ATP-bd_2"/>
</dbReference>
<dbReference type="CDD" id="cd00130">
    <property type="entry name" value="PAS"/>
    <property type="match status" value="1"/>
</dbReference>
<dbReference type="InterPro" id="IPR058031">
    <property type="entry name" value="AAA_lid_NorR"/>
</dbReference>
<dbReference type="PROSITE" id="PS00675">
    <property type="entry name" value="SIGMA54_INTERACT_1"/>
    <property type="match status" value="1"/>
</dbReference>
<dbReference type="SUPFAM" id="SSF52540">
    <property type="entry name" value="P-loop containing nucleoside triphosphate hydrolases"/>
    <property type="match status" value="1"/>
</dbReference>
<protein>
    <recommendedName>
        <fullName evidence="7">HTH-type transcriptional regulatory protein TyrR</fullName>
    </recommendedName>
</protein>
<dbReference type="InterPro" id="IPR009057">
    <property type="entry name" value="Homeodomain-like_sf"/>
</dbReference>
<dbReference type="EMBL" id="LT669839">
    <property type="protein sequence ID" value="SHD75952.1"/>
    <property type="molecule type" value="Genomic_DNA"/>
</dbReference>
<dbReference type="InterPro" id="IPR025944">
    <property type="entry name" value="Sigma_54_int_dom_CS"/>
</dbReference>
<dbReference type="InterPro" id="IPR000014">
    <property type="entry name" value="PAS"/>
</dbReference>